<evidence type="ECO:0000313" key="1">
    <source>
        <dbReference type="EMBL" id="KAJ9584580.1"/>
    </source>
</evidence>
<dbReference type="EMBL" id="JASPKZ010007391">
    <property type="protein sequence ID" value="KAJ9584580.1"/>
    <property type="molecule type" value="Genomic_DNA"/>
</dbReference>
<evidence type="ECO:0000313" key="2">
    <source>
        <dbReference type="Proteomes" id="UP001233999"/>
    </source>
</evidence>
<gene>
    <name evidence="1" type="ORF">L9F63_021078</name>
</gene>
<name>A0AAD7ZQ94_DIPPU</name>
<dbReference type="AlphaFoldDB" id="A0AAD7ZQ94"/>
<dbReference type="Proteomes" id="UP001233999">
    <property type="component" value="Unassembled WGS sequence"/>
</dbReference>
<feature type="non-terminal residue" evidence="1">
    <location>
        <position position="1"/>
    </location>
</feature>
<protein>
    <submittedName>
        <fullName evidence="1">Uncharacterized protein</fullName>
    </submittedName>
</protein>
<sequence length="197" mass="22501">MTDLLIQSVTSRGETFPRSLLDGCRSSVVARYSRSGSDSLGSELKHSKSDDLVLQSSPISPDIQHTRCDSTIPKTTCVVYEDDIVSTHVLPKAKYFSDGETDDLVSHNGEKPTRKVSGDFSDVPRISNRHVGLYDRVDPEDSIRDMITENDFYRFVLFKKHYEKYLHLSQKYEEARNIAYYLEEKYHEIKEAALLGN</sequence>
<comment type="caution">
    <text evidence="1">The sequence shown here is derived from an EMBL/GenBank/DDBJ whole genome shotgun (WGS) entry which is preliminary data.</text>
</comment>
<proteinExistence type="predicted"/>
<reference evidence="1" key="1">
    <citation type="journal article" date="2023" name="IScience">
        <title>Live-bearing cockroach genome reveals convergent evolutionary mechanisms linked to viviparity in insects and beyond.</title>
        <authorList>
            <person name="Fouks B."/>
            <person name="Harrison M.C."/>
            <person name="Mikhailova A.A."/>
            <person name="Marchal E."/>
            <person name="English S."/>
            <person name="Carruthers M."/>
            <person name="Jennings E.C."/>
            <person name="Chiamaka E.L."/>
            <person name="Frigard R.A."/>
            <person name="Pippel M."/>
            <person name="Attardo G.M."/>
            <person name="Benoit J.B."/>
            <person name="Bornberg-Bauer E."/>
            <person name="Tobe S.S."/>
        </authorList>
    </citation>
    <scope>NUCLEOTIDE SEQUENCE</scope>
    <source>
        <strain evidence="1">Stay&amp;Tobe</strain>
    </source>
</reference>
<organism evidence="1 2">
    <name type="scientific">Diploptera punctata</name>
    <name type="common">Pacific beetle cockroach</name>
    <dbReference type="NCBI Taxonomy" id="6984"/>
    <lineage>
        <taxon>Eukaryota</taxon>
        <taxon>Metazoa</taxon>
        <taxon>Ecdysozoa</taxon>
        <taxon>Arthropoda</taxon>
        <taxon>Hexapoda</taxon>
        <taxon>Insecta</taxon>
        <taxon>Pterygota</taxon>
        <taxon>Neoptera</taxon>
        <taxon>Polyneoptera</taxon>
        <taxon>Dictyoptera</taxon>
        <taxon>Blattodea</taxon>
        <taxon>Blaberoidea</taxon>
        <taxon>Blaberidae</taxon>
        <taxon>Diplopterinae</taxon>
        <taxon>Diploptera</taxon>
    </lineage>
</organism>
<reference evidence="1" key="2">
    <citation type="submission" date="2023-05" db="EMBL/GenBank/DDBJ databases">
        <authorList>
            <person name="Fouks B."/>
        </authorList>
    </citation>
    <scope>NUCLEOTIDE SEQUENCE</scope>
    <source>
        <strain evidence="1">Stay&amp;Tobe</strain>
        <tissue evidence="1">Testes</tissue>
    </source>
</reference>
<accession>A0AAD7ZQ94</accession>
<keyword evidence="2" id="KW-1185">Reference proteome</keyword>